<gene>
    <name evidence="2" type="ORF">EVAR_91574_1</name>
</gene>
<evidence type="ECO:0000313" key="3">
    <source>
        <dbReference type="Proteomes" id="UP000299102"/>
    </source>
</evidence>
<keyword evidence="3" id="KW-1185">Reference proteome</keyword>
<evidence type="ECO:0000313" key="2">
    <source>
        <dbReference type="EMBL" id="GBP60292.1"/>
    </source>
</evidence>
<accession>A0A4C1XBD6</accession>
<feature type="region of interest" description="Disordered" evidence="1">
    <location>
        <begin position="33"/>
        <end position="52"/>
    </location>
</feature>
<dbReference type="EMBL" id="BGZK01000784">
    <property type="protein sequence ID" value="GBP60292.1"/>
    <property type="molecule type" value="Genomic_DNA"/>
</dbReference>
<proteinExistence type="predicted"/>
<dbReference type="AlphaFoldDB" id="A0A4C1XBD6"/>
<reference evidence="2 3" key="1">
    <citation type="journal article" date="2019" name="Commun. Biol.">
        <title>The bagworm genome reveals a unique fibroin gene that provides high tensile strength.</title>
        <authorList>
            <person name="Kono N."/>
            <person name="Nakamura H."/>
            <person name="Ohtoshi R."/>
            <person name="Tomita M."/>
            <person name="Numata K."/>
            <person name="Arakawa K."/>
        </authorList>
    </citation>
    <scope>NUCLEOTIDE SEQUENCE [LARGE SCALE GENOMIC DNA]</scope>
</reference>
<comment type="caution">
    <text evidence="2">The sequence shown here is derived from an EMBL/GenBank/DDBJ whole genome shotgun (WGS) entry which is preliminary data.</text>
</comment>
<dbReference type="Proteomes" id="UP000299102">
    <property type="component" value="Unassembled WGS sequence"/>
</dbReference>
<evidence type="ECO:0000256" key="1">
    <source>
        <dbReference type="SAM" id="MobiDB-lite"/>
    </source>
</evidence>
<sequence>MSFTVDQASLCLCVQIKLLVQARLFRQSQQPITAPIPHPANVERLNSNPLSRDKNITKGEALTLPANSSPDSENAVCKDTLRYSECIWKADNKIDDI</sequence>
<protein>
    <submittedName>
        <fullName evidence="2">Uncharacterized protein</fullName>
    </submittedName>
</protein>
<organism evidence="2 3">
    <name type="scientific">Eumeta variegata</name>
    <name type="common">Bagworm moth</name>
    <name type="synonym">Eumeta japonica</name>
    <dbReference type="NCBI Taxonomy" id="151549"/>
    <lineage>
        <taxon>Eukaryota</taxon>
        <taxon>Metazoa</taxon>
        <taxon>Ecdysozoa</taxon>
        <taxon>Arthropoda</taxon>
        <taxon>Hexapoda</taxon>
        <taxon>Insecta</taxon>
        <taxon>Pterygota</taxon>
        <taxon>Neoptera</taxon>
        <taxon>Endopterygota</taxon>
        <taxon>Lepidoptera</taxon>
        <taxon>Glossata</taxon>
        <taxon>Ditrysia</taxon>
        <taxon>Tineoidea</taxon>
        <taxon>Psychidae</taxon>
        <taxon>Oiketicinae</taxon>
        <taxon>Eumeta</taxon>
    </lineage>
</organism>
<name>A0A4C1XBD6_EUMVA</name>